<dbReference type="SUPFAM" id="SSF53098">
    <property type="entry name" value="Ribonuclease H-like"/>
    <property type="match status" value="1"/>
</dbReference>
<feature type="domain" description="TTF-type" evidence="2">
    <location>
        <begin position="68"/>
        <end position="158"/>
    </location>
</feature>
<dbReference type="InterPro" id="IPR008906">
    <property type="entry name" value="HATC_C_dom"/>
</dbReference>
<dbReference type="AlphaFoldDB" id="A0ABD3DBT3"/>
<accession>A0ABD3DBT3</accession>
<dbReference type="InterPro" id="IPR006580">
    <property type="entry name" value="Znf_TTF"/>
</dbReference>
<comment type="caution">
    <text evidence="3">The sequence shown here is derived from an EMBL/GenBank/DDBJ whole genome shotgun (WGS) entry which is preliminary data.</text>
</comment>
<name>A0ABD3DBT3_9LAMI</name>
<dbReference type="Proteomes" id="UP001632038">
    <property type="component" value="Unassembled WGS sequence"/>
</dbReference>
<evidence type="ECO:0000256" key="1">
    <source>
        <dbReference type="SAM" id="Phobius"/>
    </source>
</evidence>
<keyword evidence="1" id="KW-1133">Transmembrane helix</keyword>
<reference evidence="4" key="1">
    <citation type="journal article" date="2024" name="IScience">
        <title>Strigolactones Initiate the Formation of Haustorium-like Structures in Castilleja.</title>
        <authorList>
            <person name="Buerger M."/>
            <person name="Peterson D."/>
            <person name="Chory J."/>
        </authorList>
    </citation>
    <scope>NUCLEOTIDE SEQUENCE [LARGE SCALE GENOMIC DNA]</scope>
</reference>
<protein>
    <recommendedName>
        <fullName evidence="2">TTF-type domain-containing protein</fullName>
    </recommendedName>
</protein>
<dbReference type="InterPro" id="IPR012337">
    <property type="entry name" value="RNaseH-like_sf"/>
</dbReference>
<dbReference type="Pfam" id="PF05699">
    <property type="entry name" value="Dimer_Tnp_hAT"/>
    <property type="match status" value="1"/>
</dbReference>
<gene>
    <name evidence="3" type="ORF">CASFOL_014763</name>
</gene>
<sequence length="772" mass="87973">MGGSSASRASPEDEEFLYDVELLPHDPGLRMNIMDYPPNQRNAVRRAYILKKTCQPKTHNFPQRDIGGMRRFSSSWLTKYHWLEYSIDKDAAFCFVCYLFKNEIETSAGGDAFVNGGFRSWNKPCRFEKHVGGVKSSHNLAYEKYVNLRDSRNKSIVHVFENVSDVVRSEYETRLKASLSCLRFLLHQGLACRGHDESEESINRGNFLELLKWLSKHSADVKKVTFENAPGNNQMTSPVIQKDLINCCAKETTKRIVEELGDDYFGILADESSDVSQKEQLALCLRYVDGKSGMVVEHFLGLVHVGDTTSLTLKSAILSLLVEHSLSPSKIRGQGYDGASNMKGEINGLKTLIMRDTPCAYYVHCFAHQLQLTLVAVAKKNNDCGWLFETLANLLNVVGVSCKRREMIREIQAQKVVQALELGELVNGSGLNQELGLKRPGDTRWGSHYKTLLNVVKLFPTIVEVLEMIGNHSSSSEDKVKAQSILYSFESFDFVFMAHLMLIIFGYTNDLCLALQRSDQDIVNAMSLISLTKTQLEKTRACGWETLLDKVTSFCTKYHIIVPDMDVPYIPRGRSRRFVQQATNLEHFRIGIFIGVIDLQRVELDYRFDEVNMELLICMACLNPKDDFFSFNKEKILKLATFYPSEFTSIDLMTLEYQLDIFIEDMRTDDRFRDLHGLGSLSMMLVETQKHVTYPAIYLLIKLMLILPVATAGVERVFSGMTFVKNKLRNSMGDQLLNDCLVTFIEKEVFLLISDDSIVDRFQKMKTRRTQL</sequence>
<dbReference type="InterPro" id="IPR025398">
    <property type="entry name" value="DUF4371"/>
</dbReference>
<feature type="transmembrane region" description="Helical" evidence="1">
    <location>
        <begin position="696"/>
        <end position="718"/>
    </location>
</feature>
<keyword evidence="1" id="KW-0812">Transmembrane</keyword>
<dbReference type="EMBL" id="JAVIJP010000017">
    <property type="protein sequence ID" value="KAL3639795.1"/>
    <property type="molecule type" value="Genomic_DNA"/>
</dbReference>
<organism evidence="3 4">
    <name type="scientific">Castilleja foliolosa</name>
    <dbReference type="NCBI Taxonomy" id="1961234"/>
    <lineage>
        <taxon>Eukaryota</taxon>
        <taxon>Viridiplantae</taxon>
        <taxon>Streptophyta</taxon>
        <taxon>Embryophyta</taxon>
        <taxon>Tracheophyta</taxon>
        <taxon>Spermatophyta</taxon>
        <taxon>Magnoliopsida</taxon>
        <taxon>eudicotyledons</taxon>
        <taxon>Gunneridae</taxon>
        <taxon>Pentapetalae</taxon>
        <taxon>asterids</taxon>
        <taxon>lamiids</taxon>
        <taxon>Lamiales</taxon>
        <taxon>Orobanchaceae</taxon>
        <taxon>Pedicularideae</taxon>
        <taxon>Castillejinae</taxon>
        <taxon>Castilleja</taxon>
    </lineage>
</organism>
<dbReference type="PANTHER" id="PTHR11697">
    <property type="entry name" value="GENERAL TRANSCRIPTION FACTOR 2-RELATED ZINC FINGER PROTEIN"/>
    <property type="match status" value="1"/>
</dbReference>
<keyword evidence="1" id="KW-0472">Membrane</keyword>
<evidence type="ECO:0000259" key="2">
    <source>
        <dbReference type="SMART" id="SM00597"/>
    </source>
</evidence>
<evidence type="ECO:0000313" key="4">
    <source>
        <dbReference type="Proteomes" id="UP001632038"/>
    </source>
</evidence>
<dbReference type="Pfam" id="PF14291">
    <property type="entry name" value="DUF4371"/>
    <property type="match status" value="1"/>
</dbReference>
<dbReference type="PANTHER" id="PTHR11697:SF230">
    <property type="entry name" value="ZINC FINGER, MYM DOMAIN CONTAINING 1"/>
    <property type="match status" value="1"/>
</dbReference>
<keyword evidence="4" id="KW-1185">Reference proteome</keyword>
<dbReference type="InterPro" id="IPR055298">
    <property type="entry name" value="AtLOH3-like"/>
</dbReference>
<proteinExistence type="predicted"/>
<evidence type="ECO:0000313" key="3">
    <source>
        <dbReference type="EMBL" id="KAL3639795.1"/>
    </source>
</evidence>
<dbReference type="SMART" id="SM00597">
    <property type="entry name" value="ZnF_TTF"/>
    <property type="match status" value="1"/>
</dbReference>